<evidence type="ECO:0000313" key="1">
    <source>
        <dbReference type="EMBL" id="SUZ56459.1"/>
    </source>
</evidence>
<organism evidence="1">
    <name type="scientific">marine metagenome</name>
    <dbReference type="NCBI Taxonomy" id="408172"/>
    <lineage>
        <taxon>unclassified sequences</taxon>
        <taxon>metagenomes</taxon>
        <taxon>ecological metagenomes</taxon>
    </lineage>
</organism>
<proteinExistence type="predicted"/>
<dbReference type="EMBL" id="UINC01000502">
    <property type="protein sequence ID" value="SUZ56459.1"/>
    <property type="molecule type" value="Genomic_DNA"/>
</dbReference>
<feature type="non-terminal residue" evidence="1">
    <location>
        <position position="1"/>
    </location>
</feature>
<accession>A0A381NQ74</accession>
<protein>
    <submittedName>
        <fullName evidence="1">Uncharacterized protein</fullName>
    </submittedName>
</protein>
<gene>
    <name evidence="1" type="ORF">METZ01_LOCUS9313</name>
</gene>
<dbReference type="AlphaFoldDB" id="A0A381NQ74"/>
<name>A0A381NQ74_9ZZZZ</name>
<sequence>RLFNCLYPASLPPTGLEQAEPPPLELGISDGEIGFLADWSMAGGHKATFRTPAETDGSARLGFWPAGLTDLVSGATRGSETVALAMFDEWLRVTTDDWTAWVPPTDLVCTRWIPQATEILKKAGESVTPISEDAFSVTGNPAVRVTFHDVVDQQVLRISTVLATNVEDELDVRQRIDGIVHSRPGLKGWFEEGRVVFAIDLDVARVDELPHTLHRFRSQLHGFDLLLSIGDPLHDLFTEAGLVE</sequence>
<reference evidence="1" key="1">
    <citation type="submission" date="2018-05" db="EMBL/GenBank/DDBJ databases">
        <authorList>
            <person name="Lanie J.A."/>
            <person name="Ng W.-L."/>
            <person name="Kazmierczak K.M."/>
            <person name="Andrzejewski T.M."/>
            <person name="Davidsen T.M."/>
            <person name="Wayne K.J."/>
            <person name="Tettelin H."/>
            <person name="Glass J.I."/>
            <person name="Rusch D."/>
            <person name="Podicherti R."/>
            <person name="Tsui H.-C.T."/>
            <person name="Winkler M.E."/>
        </authorList>
    </citation>
    <scope>NUCLEOTIDE SEQUENCE</scope>
</reference>